<keyword evidence="3" id="KW-1185">Reference proteome</keyword>
<dbReference type="EMBL" id="JBJKFK010002656">
    <property type="protein sequence ID" value="KAL3310782.1"/>
    <property type="molecule type" value="Genomic_DNA"/>
</dbReference>
<organism evidence="2 3">
    <name type="scientific">Cichlidogyrus casuarinus</name>
    <dbReference type="NCBI Taxonomy" id="1844966"/>
    <lineage>
        <taxon>Eukaryota</taxon>
        <taxon>Metazoa</taxon>
        <taxon>Spiralia</taxon>
        <taxon>Lophotrochozoa</taxon>
        <taxon>Platyhelminthes</taxon>
        <taxon>Monogenea</taxon>
        <taxon>Monopisthocotylea</taxon>
        <taxon>Dactylogyridea</taxon>
        <taxon>Ancyrocephalidae</taxon>
        <taxon>Cichlidogyrus</taxon>
    </lineage>
</organism>
<dbReference type="Proteomes" id="UP001626550">
    <property type="component" value="Unassembled WGS sequence"/>
</dbReference>
<accession>A0ABD2PVK2</accession>
<gene>
    <name evidence="2" type="ORF">Ciccas_010648</name>
</gene>
<feature type="compositionally biased region" description="Basic residues" evidence="1">
    <location>
        <begin position="38"/>
        <end position="51"/>
    </location>
</feature>
<evidence type="ECO:0000313" key="3">
    <source>
        <dbReference type="Proteomes" id="UP001626550"/>
    </source>
</evidence>
<reference evidence="2 3" key="1">
    <citation type="submission" date="2024-11" db="EMBL/GenBank/DDBJ databases">
        <title>Adaptive evolution of stress response genes in parasites aligns with host niche diversity.</title>
        <authorList>
            <person name="Hahn C."/>
            <person name="Resl P."/>
        </authorList>
    </citation>
    <scope>NUCLEOTIDE SEQUENCE [LARGE SCALE GENOMIC DNA]</scope>
    <source>
        <strain evidence="2">EGGRZ-B1_66</strain>
        <tissue evidence="2">Body</tissue>
    </source>
</reference>
<protein>
    <submittedName>
        <fullName evidence="2">Uncharacterized protein</fullName>
    </submittedName>
</protein>
<feature type="region of interest" description="Disordered" evidence="1">
    <location>
        <begin position="1"/>
        <end position="51"/>
    </location>
</feature>
<comment type="caution">
    <text evidence="2">The sequence shown here is derived from an EMBL/GenBank/DDBJ whole genome shotgun (WGS) entry which is preliminary data.</text>
</comment>
<name>A0ABD2PVK2_9PLAT</name>
<feature type="compositionally biased region" description="Basic residues" evidence="1">
    <location>
        <begin position="1"/>
        <end position="16"/>
    </location>
</feature>
<proteinExistence type="predicted"/>
<evidence type="ECO:0000256" key="1">
    <source>
        <dbReference type="SAM" id="MobiDB-lite"/>
    </source>
</evidence>
<sequence>MPRQRRPGKKNRRRSGKPSSRGSSKSSSKASSRASGNSKRRKARPKSSGHKLIRYYKGDLKVKGALISKYTGPKTEANPDAETTYWLFPGRSKPSQKGIPYFNKPEVIDKFLGDKEVLANFMNVVANLLRRYGLNFNWAHACIKIVKPEKGRDLL</sequence>
<dbReference type="AlphaFoldDB" id="A0ABD2PVK2"/>
<evidence type="ECO:0000313" key="2">
    <source>
        <dbReference type="EMBL" id="KAL3310782.1"/>
    </source>
</evidence>
<feature type="compositionally biased region" description="Low complexity" evidence="1">
    <location>
        <begin position="17"/>
        <end position="37"/>
    </location>
</feature>